<evidence type="ECO:0000313" key="2">
    <source>
        <dbReference type="Proteomes" id="UP000504608"/>
    </source>
</evidence>
<dbReference type="GeneID" id="111497255"/>
<gene>
    <name evidence="3" type="primary">LOC111497255</name>
</gene>
<evidence type="ECO:0000256" key="1">
    <source>
        <dbReference type="SAM" id="MobiDB-lite"/>
    </source>
</evidence>
<dbReference type="Proteomes" id="UP000504608">
    <property type="component" value="Unplaced"/>
</dbReference>
<feature type="region of interest" description="Disordered" evidence="1">
    <location>
        <begin position="1"/>
        <end position="21"/>
    </location>
</feature>
<proteinExistence type="predicted"/>
<protein>
    <submittedName>
        <fullName evidence="3">Uncharacterized protein LOC111497255 isoform X1</fullName>
    </submittedName>
</protein>
<sequence>MKSVALAPRPNPQAKESGFRTHRRSTIPTLLRFEINGGLPLDSTVNGTHTLGGLLYLLGSPSSLLVGLLRVPILCPLARTIRIRLPPPLPILHVKLVLDLLPLDLGKAAGHHFNLKFFYSGLDTTD</sequence>
<keyword evidence="2" id="KW-1185">Reference proteome</keyword>
<dbReference type="AlphaFoldDB" id="A0A6J1KSQ7"/>
<name>A0A6J1KSQ7_CUCMA</name>
<dbReference type="KEGG" id="cmax:111497255"/>
<dbReference type="RefSeq" id="XP_023003770.1">
    <property type="nucleotide sequence ID" value="XM_023148002.1"/>
</dbReference>
<organism evidence="2 3">
    <name type="scientific">Cucurbita maxima</name>
    <name type="common">Pumpkin</name>
    <name type="synonym">Winter squash</name>
    <dbReference type="NCBI Taxonomy" id="3661"/>
    <lineage>
        <taxon>Eukaryota</taxon>
        <taxon>Viridiplantae</taxon>
        <taxon>Streptophyta</taxon>
        <taxon>Embryophyta</taxon>
        <taxon>Tracheophyta</taxon>
        <taxon>Spermatophyta</taxon>
        <taxon>Magnoliopsida</taxon>
        <taxon>eudicotyledons</taxon>
        <taxon>Gunneridae</taxon>
        <taxon>Pentapetalae</taxon>
        <taxon>rosids</taxon>
        <taxon>fabids</taxon>
        <taxon>Cucurbitales</taxon>
        <taxon>Cucurbitaceae</taxon>
        <taxon>Cucurbiteae</taxon>
        <taxon>Cucurbita</taxon>
    </lineage>
</organism>
<evidence type="ECO:0000313" key="3">
    <source>
        <dbReference type="RefSeq" id="XP_023003770.1"/>
    </source>
</evidence>
<accession>A0A6J1KSQ7</accession>
<reference evidence="3" key="1">
    <citation type="submission" date="2025-08" db="UniProtKB">
        <authorList>
            <consortium name="RefSeq"/>
        </authorList>
    </citation>
    <scope>IDENTIFICATION</scope>
    <source>
        <tissue evidence="3">Young leaves</tissue>
    </source>
</reference>